<gene>
    <name evidence="2" type="ORF">EXE58_03630</name>
</gene>
<evidence type="ECO:0000313" key="2">
    <source>
        <dbReference type="EMBL" id="QBX54646.1"/>
    </source>
</evidence>
<dbReference type="PANTHER" id="PTHR33164:SF57">
    <property type="entry name" value="MARR-FAMILY TRANSCRIPTIONAL REGULATOR"/>
    <property type="match status" value="1"/>
</dbReference>
<dbReference type="EMBL" id="CP038436">
    <property type="protein sequence ID" value="QBX54646.1"/>
    <property type="molecule type" value="Genomic_DNA"/>
</dbReference>
<organism evidence="2 3">
    <name type="scientific">Nocardioides seonyuensis</name>
    <dbReference type="NCBI Taxonomy" id="2518371"/>
    <lineage>
        <taxon>Bacteria</taxon>
        <taxon>Bacillati</taxon>
        <taxon>Actinomycetota</taxon>
        <taxon>Actinomycetes</taxon>
        <taxon>Propionibacteriales</taxon>
        <taxon>Nocardioidaceae</taxon>
        <taxon>Nocardioides</taxon>
    </lineage>
</organism>
<feature type="domain" description="HTH marR-type" evidence="1">
    <location>
        <begin position="32"/>
        <end position="165"/>
    </location>
</feature>
<dbReference type="AlphaFoldDB" id="A0A4P7IC56"/>
<dbReference type="PROSITE" id="PS50995">
    <property type="entry name" value="HTH_MARR_2"/>
    <property type="match status" value="1"/>
</dbReference>
<dbReference type="SMART" id="SM00347">
    <property type="entry name" value="HTH_MARR"/>
    <property type="match status" value="1"/>
</dbReference>
<evidence type="ECO:0000313" key="3">
    <source>
        <dbReference type="Proteomes" id="UP000294853"/>
    </source>
</evidence>
<accession>A0A4P7IC56</accession>
<dbReference type="InterPro" id="IPR039422">
    <property type="entry name" value="MarR/SlyA-like"/>
</dbReference>
<dbReference type="SUPFAM" id="SSF46785">
    <property type="entry name" value="Winged helix' DNA-binding domain"/>
    <property type="match status" value="1"/>
</dbReference>
<keyword evidence="3" id="KW-1185">Reference proteome</keyword>
<evidence type="ECO:0000259" key="1">
    <source>
        <dbReference type="PROSITE" id="PS50995"/>
    </source>
</evidence>
<protein>
    <submittedName>
        <fullName evidence="2">MarR family transcriptional regulator</fullName>
    </submittedName>
</protein>
<dbReference type="GO" id="GO:0006950">
    <property type="term" value="P:response to stress"/>
    <property type="evidence" value="ECO:0007669"/>
    <property type="project" value="TreeGrafter"/>
</dbReference>
<dbReference type="InterPro" id="IPR036390">
    <property type="entry name" value="WH_DNA-bd_sf"/>
</dbReference>
<sequence length="171" mass="19290">MTAPYWSGTLTIWSAFLTISSTPSSDQEWNVALPLPLLMFIVHRHAETRIWEHLARRGFDITPAQARLAARLDADGMRLTTLAEAAGVTKQTASALVDQLERAGYVERVPDPTDARARLIRIAQRGKQAQACAREMEQQVEGELTAHLGQRRMRELRRSLESLREITDPFL</sequence>
<dbReference type="Gene3D" id="1.10.10.10">
    <property type="entry name" value="Winged helix-like DNA-binding domain superfamily/Winged helix DNA-binding domain"/>
    <property type="match status" value="1"/>
</dbReference>
<dbReference type="KEGG" id="nsn:EXE58_03630"/>
<dbReference type="GO" id="GO:0003700">
    <property type="term" value="F:DNA-binding transcription factor activity"/>
    <property type="evidence" value="ECO:0007669"/>
    <property type="project" value="InterPro"/>
</dbReference>
<dbReference type="Pfam" id="PF12802">
    <property type="entry name" value="MarR_2"/>
    <property type="match status" value="1"/>
</dbReference>
<dbReference type="InterPro" id="IPR036388">
    <property type="entry name" value="WH-like_DNA-bd_sf"/>
</dbReference>
<dbReference type="OrthoDB" id="122135at2"/>
<dbReference type="PANTHER" id="PTHR33164">
    <property type="entry name" value="TRANSCRIPTIONAL REGULATOR, MARR FAMILY"/>
    <property type="match status" value="1"/>
</dbReference>
<dbReference type="Proteomes" id="UP000294853">
    <property type="component" value="Chromosome"/>
</dbReference>
<reference evidence="2 3" key="1">
    <citation type="submission" date="2019-03" db="EMBL/GenBank/DDBJ databases">
        <title>Three New Species of Nocardioides, Nocardioides euryhalodurans sp. nov., Nocardioides seonyuensis sp. nov. and Nocardioides eburneoflavus sp. nov. Iolated from Soil.</title>
        <authorList>
            <person name="Roh S.G."/>
            <person name="Lee C."/>
            <person name="Kim M.-K."/>
            <person name="Kim S.B."/>
        </authorList>
    </citation>
    <scope>NUCLEOTIDE SEQUENCE [LARGE SCALE GENOMIC DNA]</scope>
    <source>
        <strain evidence="2 3">MMS17-SY207-3</strain>
    </source>
</reference>
<name>A0A4P7IC56_9ACTN</name>
<proteinExistence type="predicted"/>
<dbReference type="InterPro" id="IPR000835">
    <property type="entry name" value="HTH_MarR-typ"/>
</dbReference>